<keyword evidence="3" id="KW-1185">Reference proteome</keyword>
<dbReference type="AlphaFoldDB" id="A0A6N4W8I0"/>
<feature type="compositionally biased region" description="Polar residues" evidence="1">
    <location>
        <begin position="51"/>
        <end position="64"/>
    </location>
</feature>
<name>A0A6N4W8I0_9MYCO</name>
<protein>
    <submittedName>
        <fullName evidence="2">Uncharacterized protein</fullName>
    </submittedName>
</protein>
<evidence type="ECO:0000313" key="2">
    <source>
        <dbReference type="EMBL" id="BBZ77035.1"/>
    </source>
</evidence>
<evidence type="ECO:0000313" key="3">
    <source>
        <dbReference type="Proteomes" id="UP000467249"/>
    </source>
</evidence>
<sequence>MKPKKSTPRPRVKALSAVIGGSAVVAMGVLTTALSEEPRGAIVSDPGTFTAPVTSEMTTGQTTKSTSVEPTVTPEVATPPVTATIPPPP</sequence>
<evidence type="ECO:0000256" key="1">
    <source>
        <dbReference type="SAM" id="MobiDB-lite"/>
    </source>
</evidence>
<reference evidence="2 3" key="1">
    <citation type="journal article" date="2019" name="Emerg. Microbes Infect.">
        <title>Comprehensive subspecies identification of 175 nontuberculous mycobacteria species based on 7547 genomic profiles.</title>
        <authorList>
            <person name="Matsumoto Y."/>
            <person name="Kinjo T."/>
            <person name="Motooka D."/>
            <person name="Nabeya D."/>
            <person name="Jung N."/>
            <person name="Uechi K."/>
            <person name="Horii T."/>
            <person name="Iida T."/>
            <person name="Fujita J."/>
            <person name="Nakamura S."/>
        </authorList>
    </citation>
    <scope>NUCLEOTIDE SEQUENCE [LARGE SCALE GENOMIC DNA]</scope>
    <source>
        <strain evidence="2 3">JCM 30275</strain>
    </source>
</reference>
<feature type="compositionally biased region" description="Low complexity" evidence="1">
    <location>
        <begin position="65"/>
        <end position="89"/>
    </location>
</feature>
<organism evidence="2 3">
    <name type="scientific">Mycolicibacterium anyangense</name>
    <dbReference type="NCBI Taxonomy" id="1431246"/>
    <lineage>
        <taxon>Bacteria</taxon>
        <taxon>Bacillati</taxon>
        <taxon>Actinomycetota</taxon>
        <taxon>Actinomycetes</taxon>
        <taxon>Mycobacteriales</taxon>
        <taxon>Mycobacteriaceae</taxon>
        <taxon>Mycolicibacterium</taxon>
    </lineage>
</organism>
<gene>
    <name evidence="2" type="ORF">MANY_23720</name>
</gene>
<dbReference type="Proteomes" id="UP000467249">
    <property type="component" value="Chromosome"/>
</dbReference>
<dbReference type="EMBL" id="AP022620">
    <property type="protein sequence ID" value="BBZ77035.1"/>
    <property type="molecule type" value="Genomic_DNA"/>
</dbReference>
<feature type="region of interest" description="Disordered" evidence="1">
    <location>
        <begin position="41"/>
        <end position="89"/>
    </location>
</feature>
<proteinExistence type="predicted"/>
<accession>A0A6N4W8I0</accession>
<dbReference type="RefSeq" id="WP_163804410.1">
    <property type="nucleotide sequence ID" value="NZ_AP022620.1"/>
</dbReference>
<dbReference type="KEGG" id="many:MANY_23720"/>